<feature type="domain" description="PAC" evidence="10">
    <location>
        <begin position="166"/>
        <end position="219"/>
    </location>
</feature>
<dbReference type="SUPFAM" id="SSF55785">
    <property type="entry name" value="PYP-like sensor domain (PAS domain)"/>
    <property type="match status" value="3"/>
</dbReference>
<dbReference type="Pfam" id="PF00512">
    <property type="entry name" value="HisKA"/>
    <property type="match status" value="1"/>
</dbReference>
<dbReference type="CDD" id="cd00130">
    <property type="entry name" value="PAS"/>
    <property type="match status" value="3"/>
</dbReference>
<dbReference type="InterPro" id="IPR003594">
    <property type="entry name" value="HATPase_dom"/>
</dbReference>
<dbReference type="PRINTS" id="PR00344">
    <property type="entry name" value="BCTRLSENSOR"/>
</dbReference>
<dbReference type="NCBIfam" id="TIGR00229">
    <property type="entry name" value="sensory_box"/>
    <property type="match status" value="3"/>
</dbReference>
<dbReference type="SMART" id="SM00387">
    <property type="entry name" value="HATPase_c"/>
    <property type="match status" value="1"/>
</dbReference>
<dbReference type="InterPro" id="IPR013655">
    <property type="entry name" value="PAS_fold_3"/>
</dbReference>
<dbReference type="InterPro" id="IPR001610">
    <property type="entry name" value="PAC"/>
</dbReference>
<evidence type="ECO:0000259" key="8">
    <source>
        <dbReference type="PROSITE" id="PS50109"/>
    </source>
</evidence>
<evidence type="ECO:0000256" key="3">
    <source>
        <dbReference type="ARBA" id="ARBA00022553"/>
    </source>
</evidence>
<evidence type="ECO:0000256" key="2">
    <source>
        <dbReference type="ARBA" id="ARBA00012438"/>
    </source>
</evidence>
<dbReference type="SMART" id="SM00388">
    <property type="entry name" value="HisKA"/>
    <property type="match status" value="1"/>
</dbReference>
<evidence type="ECO:0000256" key="7">
    <source>
        <dbReference type="SAM" id="Phobius"/>
    </source>
</evidence>
<dbReference type="InterPro" id="IPR013767">
    <property type="entry name" value="PAS_fold"/>
</dbReference>
<evidence type="ECO:0000313" key="11">
    <source>
        <dbReference type="EMBL" id="MBD8502334.1"/>
    </source>
</evidence>
<dbReference type="InterPro" id="IPR000700">
    <property type="entry name" value="PAS-assoc_C"/>
</dbReference>
<dbReference type="SUPFAM" id="SSF47384">
    <property type="entry name" value="Homodimeric domain of signal transducing histidine kinase"/>
    <property type="match status" value="1"/>
</dbReference>
<dbReference type="Gene3D" id="3.30.450.20">
    <property type="entry name" value="PAS domain"/>
    <property type="match status" value="3"/>
</dbReference>
<feature type="transmembrane region" description="Helical" evidence="7">
    <location>
        <begin position="23"/>
        <end position="46"/>
    </location>
</feature>
<proteinExistence type="predicted"/>
<keyword evidence="3" id="KW-0597">Phosphoprotein</keyword>
<keyword evidence="5" id="KW-0418">Kinase</keyword>
<dbReference type="InterPro" id="IPR004358">
    <property type="entry name" value="Sig_transdc_His_kin-like_C"/>
</dbReference>
<dbReference type="Gene3D" id="3.30.565.10">
    <property type="entry name" value="Histidine kinase-like ATPase, C-terminal domain"/>
    <property type="match status" value="1"/>
</dbReference>
<dbReference type="PANTHER" id="PTHR42878">
    <property type="entry name" value="TWO-COMPONENT HISTIDINE KINASE"/>
    <property type="match status" value="1"/>
</dbReference>
<dbReference type="PROSITE" id="PS50112">
    <property type="entry name" value="PAS"/>
    <property type="match status" value="1"/>
</dbReference>
<dbReference type="Proteomes" id="UP000603602">
    <property type="component" value="Unassembled WGS sequence"/>
</dbReference>
<evidence type="ECO:0000313" key="12">
    <source>
        <dbReference type="Proteomes" id="UP000603602"/>
    </source>
</evidence>
<evidence type="ECO:0000256" key="4">
    <source>
        <dbReference type="ARBA" id="ARBA00022679"/>
    </source>
</evidence>
<dbReference type="InterPro" id="IPR035965">
    <property type="entry name" value="PAS-like_dom_sf"/>
</dbReference>
<dbReference type="InterPro" id="IPR005467">
    <property type="entry name" value="His_kinase_dom"/>
</dbReference>
<dbReference type="Pfam" id="PF00989">
    <property type="entry name" value="PAS"/>
    <property type="match status" value="1"/>
</dbReference>
<reference evidence="12" key="1">
    <citation type="submission" date="2023-07" db="EMBL/GenBank/DDBJ databases">
        <title>Thauera sp. CAU 1555 isolated from sand of Yaerae Beach.</title>
        <authorList>
            <person name="Kim W."/>
        </authorList>
    </citation>
    <scope>NUCLEOTIDE SEQUENCE [LARGE SCALE GENOMIC DNA]</scope>
    <source>
        <strain evidence="12">CAU 1555</strain>
    </source>
</reference>
<keyword evidence="4" id="KW-0808">Transferase</keyword>
<dbReference type="CDD" id="cd00082">
    <property type="entry name" value="HisKA"/>
    <property type="match status" value="1"/>
</dbReference>
<evidence type="ECO:0000259" key="10">
    <source>
        <dbReference type="PROSITE" id="PS50113"/>
    </source>
</evidence>
<dbReference type="RefSeq" id="WP_187717123.1">
    <property type="nucleotide sequence ID" value="NZ_JACTAH010000001.1"/>
</dbReference>
<feature type="domain" description="Histidine kinase" evidence="8">
    <location>
        <begin position="500"/>
        <end position="715"/>
    </location>
</feature>
<evidence type="ECO:0000256" key="1">
    <source>
        <dbReference type="ARBA" id="ARBA00000085"/>
    </source>
</evidence>
<dbReference type="PROSITE" id="PS50109">
    <property type="entry name" value="HIS_KIN"/>
    <property type="match status" value="1"/>
</dbReference>
<keyword evidence="7" id="KW-0812">Transmembrane</keyword>
<evidence type="ECO:0000259" key="9">
    <source>
        <dbReference type="PROSITE" id="PS50112"/>
    </source>
</evidence>
<dbReference type="EMBL" id="JACYTO010000001">
    <property type="protein sequence ID" value="MBD8502334.1"/>
    <property type="molecule type" value="Genomic_DNA"/>
</dbReference>
<accession>A0ABR9B7J4</accession>
<dbReference type="Pfam" id="PF08447">
    <property type="entry name" value="PAS_3"/>
    <property type="match status" value="1"/>
</dbReference>
<gene>
    <name evidence="11" type="ORF">IFO67_05520</name>
</gene>
<feature type="domain" description="PAS" evidence="9">
    <location>
        <begin position="354"/>
        <end position="419"/>
    </location>
</feature>
<comment type="caution">
    <text evidence="11">The sequence shown here is derived from an EMBL/GenBank/DDBJ whole genome shotgun (WGS) entry which is preliminary data.</text>
</comment>
<dbReference type="InterPro" id="IPR003661">
    <property type="entry name" value="HisK_dim/P_dom"/>
</dbReference>
<name>A0ABR9B7J4_9RHOO</name>
<dbReference type="EC" id="2.7.13.3" evidence="2"/>
<dbReference type="SUPFAM" id="SSF55874">
    <property type="entry name" value="ATPase domain of HSP90 chaperone/DNA topoisomerase II/histidine kinase"/>
    <property type="match status" value="1"/>
</dbReference>
<dbReference type="PANTHER" id="PTHR42878:SF15">
    <property type="entry name" value="BACTERIOPHYTOCHROME"/>
    <property type="match status" value="1"/>
</dbReference>
<dbReference type="InterPro" id="IPR013656">
    <property type="entry name" value="PAS_4"/>
</dbReference>
<dbReference type="InterPro" id="IPR036097">
    <property type="entry name" value="HisK_dim/P_sf"/>
</dbReference>
<dbReference type="InterPro" id="IPR036890">
    <property type="entry name" value="HATPase_C_sf"/>
</dbReference>
<keyword evidence="6 7" id="KW-0472">Membrane</keyword>
<evidence type="ECO:0000256" key="5">
    <source>
        <dbReference type="ARBA" id="ARBA00022777"/>
    </source>
</evidence>
<keyword evidence="12" id="KW-1185">Reference proteome</keyword>
<dbReference type="InterPro" id="IPR000014">
    <property type="entry name" value="PAS"/>
</dbReference>
<dbReference type="SMART" id="SM00086">
    <property type="entry name" value="PAC"/>
    <property type="match status" value="3"/>
</dbReference>
<organism evidence="11 12">
    <name type="scientific">Thauera sedimentorum</name>
    <dbReference type="NCBI Taxonomy" id="2767595"/>
    <lineage>
        <taxon>Bacteria</taxon>
        <taxon>Pseudomonadati</taxon>
        <taxon>Pseudomonadota</taxon>
        <taxon>Betaproteobacteria</taxon>
        <taxon>Rhodocyclales</taxon>
        <taxon>Zoogloeaceae</taxon>
        <taxon>Thauera</taxon>
    </lineage>
</organism>
<dbReference type="SMART" id="SM00091">
    <property type="entry name" value="PAS"/>
    <property type="match status" value="3"/>
</dbReference>
<sequence>MNCPASARDEAARRDYAPLIRGLSGYLATAIVVVLFADPLAATIGLQEAAGELRFWGFVLLAPLAALLASGVLSDPPAADAEQAADPGAETLRRLEAEESRYRSLVNNLPVGIFHYDRDLRITEFNDRFAEILQAPAAALYRLDMSTLRDPRILDPLRVTLSGQPGRYTGEYATTLSGRHIRVRLRATPVFDTHGNVSGGVGIVEDISAQHEAESMLNESETRYALAMRGTNEGLWDWNPVSHSLFLSSRLLSLLGTEGEHLRTTSDEWLKLIHVQDRARFQSALIAHLKGQTPHFECEYRVLDRGGEFRWVLARGLAQRNEHGQAYRMVGSIGDITERKRAEARLQSELVFTRTLVDSLPIALLVVRPNGTISLWNRFFAQTLGYDDAEIADMLAMRLVAPKDKALLKQRMERALRDGEATARAELITRDGQHLPFDFFARNIELDGENRLLCIASDISERLATEASMRDMNRELESRVAERTAQLTAALKELEAFSYSVSHDLRAPLRAIDGYSVILATDYDQAFDDEARMLFQRMRAAVQRMGMLIDDLLNLARVSRQNLERQEVDLSAMVAEIAQELRQSEPQRKVSFEIEPGLHVDADPSLLRIALENLLGNAWKFTSRRDEAQIRVIHSRDESGECSYCVHDNGAGFDMRYADKLFGAFQRLHHERDYQGTGVGLATVARIVQRHGGHIWAHGEPDKGARFCFTLGRNGDSLPSSGGNGEPQADS</sequence>
<dbReference type="InterPro" id="IPR050351">
    <property type="entry name" value="BphY/WalK/GraS-like"/>
</dbReference>
<evidence type="ECO:0000256" key="6">
    <source>
        <dbReference type="ARBA" id="ARBA00023136"/>
    </source>
</evidence>
<dbReference type="PROSITE" id="PS50113">
    <property type="entry name" value="PAC"/>
    <property type="match status" value="2"/>
</dbReference>
<keyword evidence="7" id="KW-1133">Transmembrane helix</keyword>
<dbReference type="Pfam" id="PF08448">
    <property type="entry name" value="PAS_4"/>
    <property type="match status" value="1"/>
</dbReference>
<protein>
    <recommendedName>
        <fullName evidence="2">histidine kinase</fullName>
        <ecNumber evidence="2">2.7.13.3</ecNumber>
    </recommendedName>
</protein>
<comment type="catalytic activity">
    <reaction evidence="1">
        <text>ATP + protein L-histidine = ADP + protein N-phospho-L-histidine.</text>
        <dbReference type="EC" id="2.7.13.3"/>
    </reaction>
</comment>
<dbReference type="Gene3D" id="1.10.287.130">
    <property type="match status" value="1"/>
</dbReference>
<feature type="domain" description="PAC" evidence="10">
    <location>
        <begin position="296"/>
        <end position="348"/>
    </location>
</feature>
<dbReference type="Pfam" id="PF02518">
    <property type="entry name" value="HATPase_c"/>
    <property type="match status" value="1"/>
</dbReference>